<keyword evidence="2" id="KW-0812">Transmembrane</keyword>
<feature type="chain" id="PRO_5042911155" evidence="3">
    <location>
        <begin position="18"/>
        <end position="984"/>
    </location>
</feature>
<protein>
    <submittedName>
        <fullName evidence="4">Uncharacterized protein</fullName>
    </submittedName>
</protein>
<evidence type="ECO:0000313" key="5">
    <source>
        <dbReference type="Proteomes" id="UP001374579"/>
    </source>
</evidence>
<evidence type="ECO:0000256" key="1">
    <source>
        <dbReference type="SAM" id="MobiDB-lite"/>
    </source>
</evidence>
<feature type="compositionally biased region" description="Acidic residues" evidence="1">
    <location>
        <begin position="522"/>
        <end position="532"/>
    </location>
</feature>
<proteinExistence type="predicted"/>
<feature type="signal peptide" evidence="3">
    <location>
        <begin position="1"/>
        <end position="17"/>
    </location>
</feature>
<gene>
    <name evidence="4" type="ORF">V1264_016544</name>
</gene>
<accession>A0AAN9GHQ5</accession>
<dbReference type="AlphaFoldDB" id="A0AAN9GHQ5"/>
<feature type="region of interest" description="Disordered" evidence="1">
    <location>
        <begin position="292"/>
        <end position="340"/>
    </location>
</feature>
<keyword evidence="2" id="KW-1133">Transmembrane helix</keyword>
<feature type="transmembrane region" description="Helical" evidence="2">
    <location>
        <begin position="382"/>
        <end position="407"/>
    </location>
</feature>
<reference evidence="4 5" key="1">
    <citation type="submission" date="2024-02" db="EMBL/GenBank/DDBJ databases">
        <title>Chromosome-scale genome assembly of the rough periwinkle Littorina saxatilis.</title>
        <authorList>
            <person name="De Jode A."/>
            <person name="Faria R."/>
            <person name="Formenti G."/>
            <person name="Sims Y."/>
            <person name="Smith T.P."/>
            <person name="Tracey A."/>
            <person name="Wood J.M.D."/>
            <person name="Zagrodzka Z.B."/>
            <person name="Johannesson K."/>
            <person name="Butlin R.K."/>
            <person name="Leder E.H."/>
        </authorList>
    </citation>
    <scope>NUCLEOTIDE SEQUENCE [LARGE SCALE GENOMIC DNA]</scope>
    <source>
        <strain evidence="4">Snail1</strain>
        <tissue evidence="4">Muscle</tissue>
    </source>
</reference>
<organism evidence="4 5">
    <name type="scientific">Littorina saxatilis</name>
    <dbReference type="NCBI Taxonomy" id="31220"/>
    <lineage>
        <taxon>Eukaryota</taxon>
        <taxon>Metazoa</taxon>
        <taxon>Spiralia</taxon>
        <taxon>Lophotrochozoa</taxon>
        <taxon>Mollusca</taxon>
        <taxon>Gastropoda</taxon>
        <taxon>Caenogastropoda</taxon>
        <taxon>Littorinimorpha</taxon>
        <taxon>Littorinoidea</taxon>
        <taxon>Littorinidae</taxon>
        <taxon>Littorina</taxon>
    </lineage>
</organism>
<keyword evidence="5" id="KW-1185">Reference proteome</keyword>
<dbReference type="Proteomes" id="UP001374579">
    <property type="component" value="Unassembled WGS sequence"/>
</dbReference>
<keyword evidence="2" id="KW-0472">Membrane</keyword>
<name>A0AAN9GHQ5_9CAEN</name>
<feature type="region of interest" description="Disordered" evidence="1">
    <location>
        <begin position="962"/>
        <end position="984"/>
    </location>
</feature>
<feature type="region of interest" description="Disordered" evidence="1">
    <location>
        <begin position="487"/>
        <end position="578"/>
    </location>
</feature>
<evidence type="ECO:0000256" key="2">
    <source>
        <dbReference type="SAM" id="Phobius"/>
    </source>
</evidence>
<comment type="caution">
    <text evidence="4">The sequence shown here is derived from an EMBL/GenBank/DDBJ whole genome shotgun (WGS) entry which is preliminary data.</text>
</comment>
<feature type="region of interest" description="Disordered" evidence="1">
    <location>
        <begin position="610"/>
        <end position="656"/>
    </location>
</feature>
<sequence>MEKCIPLLLLFFVSANAARIFGQYQVLESDKCTAQTTCSTHTLTCNDRDDVTQRIVLRHAWNGFLHRGHMCQYFNHCLNEHWCCSNDPTIVCKEELADTDLAIVAAECCGEVSCSVAAMMRNVGGGGCTVSANQPPISSFIQYSCIPEDSIVTTAKPSFKTHVRSTSVLLQRNMFSHTSHAGSCLITTPSVVASLRLYSYAVVRSSTHNDWSVIVRDVTGQGYVFNASYPAFGKASSLAHLLDTMLTPISVNVYVESGGYPDIVWIGFESAYDPFAIHCEPLCADCVSTHAPTTTTTKRHPRTTTSRHYVSSTTPPPRVRSTPTRHDATTSGYPMTSQLPNITSGSPMTSQLPNTTSELDANLTAAMMKEAPDDDGDNKTGLVVGLVMAMVMLMVGIIVAVVVVVVYRRRRLQRRKDLRTPSSLPSFPRVDDGGYCVPVTACSSVSSIAWNPEYYNGNTNINSTGIQVHFNNPAFTSETTTATRLDSFQREAGHTSTKNKGIAAEEDDDSIYENVSHHGDDNESGIDAESFDSDFHEGESFERSSVREHVYRNTQSSVNRGGGTEGNPPASHEGPSLHHHDDEEIYYELVPEYSLASEATTQVVSSNEHTLCSAHASEQDRSQYLEQSGHFQEDSPADDVKPTPGNSVANRVKRELKGVGKKVKGLLPRRRKQDFSVSAGISMSPVQQRVAGTVDLALAADSSMAVISSAASPQEAVPASDTSPAATRNSPSYLPEAVSRQDDNGGRSRKNTQRRLPYIPQSQTHNATSRLDARAVTDEDYNETNQAADNSTGIYHVARSEDMNMKEVLNPAFINDPVAPVSRPCTDLHKNKLNIGEGRPSRNDYENQMARGLIAEAKQVLKTASSNAVTHKPTSREKCPQKPDVEFVKGKEGYTVVQGKTHNSEVSAALTTTEKGDNPDDNEYSVPPSRDDNPYSHVNTSCTVNDHVPSSDYDHVTVNYDVPPSHTSEPVYLNIDNDTDQEEC</sequence>
<feature type="region of interest" description="Disordered" evidence="1">
    <location>
        <begin position="912"/>
        <end position="939"/>
    </location>
</feature>
<feature type="compositionally biased region" description="Polar residues" evidence="1">
    <location>
        <begin position="329"/>
        <end position="340"/>
    </location>
</feature>
<dbReference type="EMBL" id="JBAMIC010000004">
    <property type="protein sequence ID" value="KAK7108887.1"/>
    <property type="molecule type" value="Genomic_DNA"/>
</dbReference>
<evidence type="ECO:0000313" key="4">
    <source>
        <dbReference type="EMBL" id="KAK7108887.1"/>
    </source>
</evidence>
<evidence type="ECO:0000256" key="3">
    <source>
        <dbReference type="SAM" id="SignalP"/>
    </source>
</evidence>
<feature type="region of interest" description="Disordered" evidence="1">
    <location>
        <begin position="712"/>
        <end position="773"/>
    </location>
</feature>
<feature type="compositionally biased region" description="Polar residues" evidence="1">
    <location>
        <begin position="760"/>
        <end position="769"/>
    </location>
</feature>
<feature type="compositionally biased region" description="Polar residues" evidence="1">
    <location>
        <begin position="720"/>
        <end position="732"/>
    </location>
</feature>
<keyword evidence="3" id="KW-0732">Signal</keyword>
<feature type="compositionally biased region" description="Basic and acidic residues" evidence="1">
    <location>
        <begin position="533"/>
        <end position="551"/>
    </location>
</feature>